<dbReference type="Proteomes" id="UP000092544">
    <property type="component" value="Unassembled WGS sequence"/>
</dbReference>
<dbReference type="OrthoDB" id="1256785at2"/>
<keyword evidence="2" id="KW-1185">Reference proteome</keyword>
<organism evidence="1 2">
    <name type="scientific">Marinomonas spartinae</name>
    <dbReference type="NCBI Taxonomy" id="1792290"/>
    <lineage>
        <taxon>Bacteria</taxon>
        <taxon>Pseudomonadati</taxon>
        <taxon>Pseudomonadota</taxon>
        <taxon>Gammaproteobacteria</taxon>
        <taxon>Oceanospirillales</taxon>
        <taxon>Oceanospirillaceae</taxon>
        <taxon>Marinomonas</taxon>
    </lineage>
</organism>
<accession>A0A1A8T2G9</accession>
<protein>
    <recommendedName>
        <fullName evidence="3">SnoaL-like domain protein</fullName>
    </recommendedName>
</protein>
<proteinExistence type="predicted"/>
<dbReference type="AlphaFoldDB" id="A0A1A8T2G9"/>
<dbReference type="RefSeq" id="WP_067012409.1">
    <property type="nucleotide sequence ID" value="NZ_FLOB01000001.1"/>
</dbReference>
<evidence type="ECO:0008006" key="3">
    <source>
        <dbReference type="Google" id="ProtNLM"/>
    </source>
</evidence>
<gene>
    <name evidence="1" type="ORF">MSP8886_00546</name>
</gene>
<dbReference type="Gene3D" id="3.10.450.50">
    <property type="match status" value="1"/>
</dbReference>
<evidence type="ECO:0000313" key="1">
    <source>
        <dbReference type="EMBL" id="SBS26248.1"/>
    </source>
</evidence>
<evidence type="ECO:0000313" key="2">
    <source>
        <dbReference type="Proteomes" id="UP000092544"/>
    </source>
</evidence>
<dbReference type="STRING" id="1792290.MSP8886_00546"/>
<reference evidence="1 2" key="1">
    <citation type="submission" date="2016-06" db="EMBL/GenBank/DDBJ databases">
        <authorList>
            <person name="Kjaerup R.B."/>
            <person name="Dalgaard T.S."/>
            <person name="Juul-Madsen H.R."/>
        </authorList>
    </citation>
    <scope>NUCLEOTIDE SEQUENCE [LARGE SCALE GENOMIC DNA]</scope>
    <source>
        <strain evidence="1 2">CECT 8886</strain>
    </source>
</reference>
<sequence>MQLTKRLEQILTDVLTSTIINKTQLAEYFTLDYQQWVDNKTLNFSDFVKHIQSLKAHLHHCEVSFDQMISEDNKVHSSHTVTAQTKAGENIKMKVVGLFIFAENKLQRTEELTCLLSGPNHEKNIGSR</sequence>
<name>A0A1A8T2G9_9GAMM</name>
<dbReference type="EMBL" id="FLOB01000001">
    <property type="protein sequence ID" value="SBS26248.1"/>
    <property type="molecule type" value="Genomic_DNA"/>
</dbReference>